<protein>
    <recommendedName>
        <fullName evidence="2">LPS-assembly protein LptD</fullName>
    </recommendedName>
</protein>
<comment type="similarity">
    <text evidence="2">Belongs to the LptD family.</text>
</comment>
<dbReference type="HAMAP" id="MF_01411">
    <property type="entry name" value="LPS_assembly_LptD"/>
    <property type="match status" value="1"/>
</dbReference>
<comment type="caution">
    <text evidence="5">The sequence shown here is derived from an EMBL/GenBank/DDBJ whole genome shotgun (WGS) entry which is preliminary data.</text>
</comment>
<keyword evidence="2" id="KW-0732">Signal</keyword>
<sequence>MQPEPDLSPHHLLSAAIALALAQAATPARAEVDEPLSCPPPAPLRIPEAPPETEPGTTDIHAGQFDASRQDEVRFRDSVRLTQGRQQLETDELIYEPQTGRVRIPGWLQYSGPRLNVDAENARYDTRRQSGQFESVVYTIPGTTARGSASSVLLRDPEHARLETFDFTTCPPEQTDWQLQASSVDMDLEKGVGTARNARLTFKGVPLLYSPWLSFPLDDRRKSGFLYPGFGYSADDGLDISVPWYWNIAPNQDATITARWIEKRGPLLGFEHRFLTQRQAGEFRIDWLPDDQRTNESRYYGEFDYRFKPSDGWLATLDLKRASDEEYFIDLGSDLRDSAIQFLRSSAGLRGSGRYWSFEVLADNFQVLDESVGPTQEPYRRLPRTLLAIDRPLGGRFRFSLDGEAVYFDRDVGVTGARVDLFPRLHYDLVAPGWHIRPSLGVRSTAYELDGGGQASLTRTTPIATLDAGLAFERRLDSGRIQTLEPRLFYLYVPYRNQDDFPDFDTRELTFGFSQLFHYNRFSGPDRQGDANQLTLALTSRLLEAEDGFSRLEGSVGQILYFRDLRVQLDDQAPDTRQRSATVAEMTWRPARQLALSAGLQWDDEEDETEVARFGLNWQGRDARQVALGYRFRRDRVDQADMRFRYPVNDRLNLIGRVTYSFEENETLEVLGGIEYDSCCWSLRFTAREWVRDRESDKRTAFFVELELKGLGSIGRPPYRLFTDPSWR</sequence>
<comment type="subcellular location">
    <subcellularLocation>
        <location evidence="2">Cell outer membrane</location>
    </subcellularLocation>
</comment>
<feature type="compositionally biased region" description="Pro residues" evidence="3">
    <location>
        <begin position="37"/>
        <end position="53"/>
    </location>
</feature>
<evidence type="ECO:0000313" key="5">
    <source>
        <dbReference type="EMBL" id="RFF30556.1"/>
    </source>
</evidence>
<evidence type="ECO:0000259" key="4">
    <source>
        <dbReference type="Pfam" id="PF04453"/>
    </source>
</evidence>
<name>A0A3E1K901_9GAMM</name>
<proteinExistence type="inferred from homology"/>
<dbReference type="PANTHER" id="PTHR30189:SF1">
    <property type="entry name" value="LPS-ASSEMBLY PROTEIN LPTD"/>
    <property type="match status" value="1"/>
</dbReference>
<dbReference type="AlphaFoldDB" id="A0A3E1K901"/>
<dbReference type="InterPro" id="IPR050218">
    <property type="entry name" value="LptD"/>
</dbReference>
<dbReference type="GO" id="GO:0009279">
    <property type="term" value="C:cell outer membrane"/>
    <property type="evidence" value="ECO:0007669"/>
    <property type="project" value="UniProtKB-SubCell"/>
</dbReference>
<comment type="function">
    <text evidence="2">Together with LptE, is involved in the assembly of lipopolysaccharide (LPS) at the surface of the outer membrane.</text>
</comment>
<gene>
    <name evidence="2 5" type="primary">lptD</name>
    <name evidence="5" type="ORF">DZC52_07445</name>
</gene>
<feature type="region of interest" description="Disordered" evidence="3">
    <location>
        <begin position="25"/>
        <end position="69"/>
    </location>
</feature>
<dbReference type="GO" id="GO:1990351">
    <property type="term" value="C:transporter complex"/>
    <property type="evidence" value="ECO:0007669"/>
    <property type="project" value="TreeGrafter"/>
</dbReference>
<accession>A0A3E1K901</accession>
<keyword evidence="2" id="KW-0472">Membrane</keyword>
<dbReference type="EMBL" id="QUZK01000034">
    <property type="protein sequence ID" value="RFF30556.1"/>
    <property type="molecule type" value="Genomic_DNA"/>
</dbReference>
<keyword evidence="6" id="KW-1185">Reference proteome</keyword>
<dbReference type="GO" id="GO:0043165">
    <property type="term" value="P:Gram-negative-bacterium-type cell outer membrane assembly"/>
    <property type="evidence" value="ECO:0007669"/>
    <property type="project" value="UniProtKB-UniRule"/>
</dbReference>
<evidence type="ECO:0000256" key="1">
    <source>
        <dbReference type="ARBA" id="ARBA00023237"/>
    </source>
</evidence>
<reference evidence="5 6" key="1">
    <citation type="submission" date="2018-08" db="EMBL/GenBank/DDBJ databases">
        <title>Wenzhouxiangella salilacus sp. nov., a novel bacterium isolated from a saline lake in Xinjiang Province, China.</title>
        <authorList>
            <person name="Han S."/>
        </authorList>
    </citation>
    <scope>NUCLEOTIDE SEQUENCE [LARGE SCALE GENOMIC DNA]</scope>
    <source>
        <strain evidence="5 6">XDB06</strain>
    </source>
</reference>
<evidence type="ECO:0000256" key="2">
    <source>
        <dbReference type="HAMAP-Rule" id="MF_01411"/>
    </source>
</evidence>
<dbReference type="GO" id="GO:0015920">
    <property type="term" value="P:lipopolysaccharide transport"/>
    <property type="evidence" value="ECO:0007669"/>
    <property type="project" value="InterPro"/>
</dbReference>
<evidence type="ECO:0000313" key="6">
    <source>
        <dbReference type="Proteomes" id="UP000260351"/>
    </source>
</evidence>
<dbReference type="Proteomes" id="UP000260351">
    <property type="component" value="Unassembled WGS sequence"/>
</dbReference>
<evidence type="ECO:0000256" key="3">
    <source>
        <dbReference type="SAM" id="MobiDB-lite"/>
    </source>
</evidence>
<feature type="domain" description="LptD C-terminal" evidence="4">
    <location>
        <begin position="297"/>
        <end position="651"/>
    </location>
</feature>
<dbReference type="PANTHER" id="PTHR30189">
    <property type="entry name" value="LPS-ASSEMBLY PROTEIN"/>
    <property type="match status" value="1"/>
</dbReference>
<organism evidence="5 6">
    <name type="scientific">Wenzhouxiangella sediminis</name>
    <dbReference type="NCBI Taxonomy" id="1792836"/>
    <lineage>
        <taxon>Bacteria</taxon>
        <taxon>Pseudomonadati</taxon>
        <taxon>Pseudomonadota</taxon>
        <taxon>Gammaproteobacteria</taxon>
        <taxon>Chromatiales</taxon>
        <taxon>Wenzhouxiangellaceae</taxon>
        <taxon>Wenzhouxiangella</taxon>
    </lineage>
</organism>
<dbReference type="InterPro" id="IPR020889">
    <property type="entry name" value="LipoPS_assembly_LptD"/>
</dbReference>
<keyword evidence="1 2" id="KW-0998">Cell outer membrane</keyword>
<comment type="subunit">
    <text evidence="2">Component of the lipopolysaccharide transport and assembly complex. Interacts with LptE and LptA.</text>
</comment>
<dbReference type="Pfam" id="PF04453">
    <property type="entry name" value="LptD"/>
    <property type="match status" value="1"/>
</dbReference>
<comment type="caution">
    <text evidence="2">Lacks conserved residue(s) required for the propagation of feature annotation.</text>
</comment>
<dbReference type="InterPro" id="IPR007543">
    <property type="entry name" value="LptD_C"/>
</dbReference>